<protein>
    <submittedName>
        <fullName evidence="1">Uncharacterized protein</fullName>
    </submittedName>
</protein>
<gene>
    <name evidence="1" type="ORF">ET418_15490</name>
</gene>
<dbReference type="AlphaFoldDB" id="A0A5A9X6I2"/>
<dbReference type="EMBL" id="SRSD01000010">
    <property type="protein sequence ID" value="KAA0888782.1"/>
    <property type="molecule type" value="Genomic_DNA"/>
</dbReference>
<keyword evidence="2" id="KW-1185">Reference proteome</keyword>
<reference evidence="1 2" key="1">
    <citation type="submission" date="2019-04" db="EMBL/GenBank/DDBJ databases">
        <title>Geobacter ruber sp. nov., ferric-reducing bacteria isolated from paddy soil.</title>
        <authorList>
            <person name="Xu Z."/>
            <person name="Masuda Y."/>
            <person name="Itoh H."/>
            <person name="Senoo K."/>
        </authorList>
    </citation>
    <scope>NUCLEOTIDE SEQUENCE [LARGE SCALE GENOMIC DNA]</scope>
    <source>
        <strain evidence="1 2">Red88</strain>
    </source>
</reference>
<evidence type="ECO:0000313" key="2">
    <source>
        <dbReference type="Proteomes" id="UP000324298"/>
    </source>
</evidence>
<proteinExistence type="predicted"/>
<name>A0A5A9X6I2_9BACT</name>
<dbReference type="OrthoDB" id="6713478at2"/>
<evidence type="ECO:0000313" key="1">
    <source>
        <dbReference type="EMBL" id="KAA0888782.1"/>
    </source>
</evidence>
<comment type="caution">
    <text evidence="1">The sequence shown here is derived from an EMBL/GenBank/DDBJ whole genome shotgun (WGS) entry which is preliminary data.</text>
</comment>
<organism evidence="1 2">
    <name type="scientific">Oryzomonas rubra</name>
    <dbReference type="NCBI Taxonomy" id="2509454"/>
    <lineage>
        <taxon>Bacteria</taxon>
        <taxon>Pseudomonadati</taxon>
        <taxon>Thermodesulfobacteriota</taxon>
        <taxon>Desulfuromonadia</taxon>
        <taxon>Geobacterales</taxon>
        <taxon>Geobacteraceae</taxon>
        <taxon>Oryzomonas</taxon>
    </lineage>
</organism>
<dbReference type="RefSeq" id="WP_149309123.1">
    <property type="nucleotide sequence ID" value="NZ_SRSD01000010.1"/>
</dbReference>
<sequence length="338" mass="34690">MLNLTEVSTWTAAVSVPATGDIITQDLLDTAPQALANRTLYLKDTLTSHTSATAGVHGVIGSVVGTTDTQTLTNKTIVAANNTITTAANGNLTSTNLNSALAELQSDIDTRQPASTAITTSNIGSQSVNYATSAGSASSAGNADTLDGQHGSYYQPASTAITTSNIGSQSVAAASWASDSGRLNGQASSYYQPASTAITTSNIGSQSVNYAASAGNANTVGGYYASQFLAASSYNIQAWVNFTSVGTVAIRTGLNVSSITDNGVGDFTFNFESNMIDNLYAVLATAGQVNGAYGLIGVNPFGKANTNYTPYNSSFRFFIANDTGSPVDAAYIFLAVLR</sequence>
<dbReference type="Proteomes" id="UP000324298">
    <property type="component" value="Unassembled WGS sequence"/>
</dbReference>
<accession>A0A5A9X6I2</accession>